<dbReference type="AlphaFoldDB" id="A0AAV7I0J2"/>
<keyword evidence="3" id="KW-1185">Reference proteome</keyword>
<evidence type="ECO:0000313" key="3">
    <source>
        <dbReference type="Proteomes" id="UP000826195"/>
    </source>
</evidence>
<reference evidence="2 3" key="1">
    <citation type="journal article" date="2021" name="J. Hered.">
        <title>A chromosome-level genome assembly of the parasitoid wasp, Cotesia glomerata (Hymenoptera: Braconidae).</title>
        <authorList>
            <person name="Pinto B.J."/>
            <person name="Weis J.J."/>
            <person name="Gamble T."/>
            <person name="Ode P.J."/>
            <person name="Paul R."/>
            <person name="Zaspel J.M."/>
        </authorList>
    </citation>
    <scope>NUCLEOTIDE SEQUENCE [LARGE SCALE GENOMIC DNA]</scope>
    <source>
        <strain evidence="2">CgM1</strain>
    </source>
</reference>
<protein>
    <submittedName>
        <fullName evidence="2">Uncharacterized protein</fullName>
    </submittedName>
</protein>
<comment type="caution">
    <text evidence="2">The sequence shown here is derived from an EMBL/GenBank/DDBJ whole genome shotgun (WGS) entry which is preliminary data.</text>
</comment>
<accession>A0AAV7I0J2</accession>
<dbReference type="Proteomes" id="UP000826195">
    <property type="component" value="Unassembled WGS sequence"/>
</dbReference>
<feature type="region of interest" description="Disordered" evidence="1">
    <location>
        <begin position="123"/>
        <end position="179"/>
    </location>
</feature>
<organism evidence="2 3">
    <name type="scientific">Cotesia glomerata</name>
    <name type="common">Lepidopteran parasitic wasp</name>
    <name type="synonym">Apanteles glomeratus</name>
    <dbReference type="NCBI Taxonomy" id="32391"/>
    <lineage>
        <taxon>Eukaryota</taxon>
        <taxon>Metazoa</taxon>
        <taxon>Ecdysozoa</taxon>
        <taxon>Arthropoda</taxon>
        <taxon>Hexapoda</taxon>
        <taxon>Insecta</taxon>
        <taxon>Pterygota</taxon>
        <taxon>Neoptera</taxon>
        <taxon>Endopterygota</taxon>
        <taxon>Hymenoptera</taxon>
        <taxon>Apocrita</taxon>
        <taxon>Ichneumonoidea</taxon>
        <taxon>Braconidae</taxon>
        <taxon>Microgastrinae</taxon>
        <taxon>Cotesia</taxon>
    </lineage>
</organism>
<feature type="compositionally biased region" description="Basic and acidic residues" evidence="1">
    <location>
        <begin position="151"/>
        <end position="171"/>
    </location>
</feature>
<feature type="region of interest" description="Disordered" evidence="1">
    <location>
        <begin position="37"/>
        <end position="56"/>
    </location>
</feature>
<evidence type="ECO:0000313" key="2">
    <source>
        <dbReference type="EMBL" id="KAH0540070.1"/>
    </source>
</evidence>
<proteinExistence type="predicted"/>
<feature type="compositionally biased region" description="Polar residues" evidence="1">
    <location>
        <begin position="37"/>
        <end position="52"/>
    </location>
</feature>
<sequence length="179" mass="20289">MDQQEAVEVDKENDSSAINISEINEPLIYSKPAEATLSTSGNSVENDGYQNNEIKKNDQRTSDRFLGNERLHFDWLLMILHCTPSTRKKQNVRWRKVEEYKKQKAEHLKILLKNAREAIKAYEEAQKGEPSTPKIPPITGDGEAVVANDGEMDKENTENEKDKEDKTEKKSRIGGAVSS</sequence>
<evidence type="ECO:0000256" key="1">
    <source>
        <dbReference type="SAM" id="MobiDB-lite"/>
    </source>
</evidence>
<dbReference type="EMBL" id="JAHXZJ010002609">
    <property type="protein sequence ID" value="KAH0540070.1"/>
    <property type="molecule type" value="Genomic_DNA"/>
</dbReference>
<name>A0AAV7I0J2_COTGL</name>
<gene>
    <name evidence="2" type="ORF">KQX54_012119</name>
</gene>